<dbReference type="Proteomes" id="UP000198964">
    <property type="component" value="Unassembled WGS sequence"/>
</dbReference>
<reference evidence="2 3" key="1">
    <citation type="submission" date="2016-10" db="EMBL/GenBank/DDBJ databases">
        <authorList>
            <person name="de Groot N.N."/>
        </authorList>
    </citation>
    <scope>NUCLEOTIDE SEQUENCE [LARGE SCALE GENOMIC DNA]</scope>
    <source>
        <strain evidence="2 3">CGMCC 1.9156</strain>
    </source>
</reference>
<proteinExistence type="predicted"/>
<keyword evidence="1" id="KW-0472">Membrane</keyword>
<evidence type="ECO:0000313" key="2">
    <source>
        <dbReference type="EMBL" id="SFF37428.1"/>
    </source>
</evidence>
<keyword evidence="1" id="KW-1133">Transmembrane helix</keyword>
<name>A0A1I2I719_9BACT</name>
<keyword evidence="3" id="KW-1185">Reference proteome</keyword>
<dbReference type="EMBL" id="FONW01000005">
    <property type="protein sequence ID" value="SFF37428.1"/>
    <property type="molecule type" value="Genomic_DNA"/>
</dbReference>
<protein>
    <submittedName>
        <fullName evidence="2">Uncharacterized protein</fullName>
    </submittedName>
</protein>
<dbReference type="STRING" id="655355.SAMN05216283_105131"/>
<accession>A0A1I2I719</accession>
<keyword evidence="1" id="KW-0812">Transmembrane</keyword>
<feature type="transmembrane region" description="Helical" evidence="1">
    <location>
        <begin position="52"/>
        <end position="71"/>
    </location>
</feature>
<sequence>MGRSSNHINHLKYGFWPGLVFPLIMFVLMYLVRYNEVGLGDYLKNLWRFQILIKLMSLCVLPNLLLFLVFFQKKYDLAARGVLMATFIYAFLVIISVAFQ</sequence>
<feature type="transmembrane region" description="Helical" evidence="1">
    <location>
        <begin position="77"/>
        <end position="99"/>
    </location>
</feature>
<feature type="transmembrane region" description="Helical" evidence="1">
    <location>
        <begin position="13"/>
        <end position="32"/>
    </location>
</feature>
<organism evidence="2 3">
    <name type="scientific">Sunxiuqinia elliptica</name>
    <dbReference type="NCBI Taxonomy" id="655355"/>
    <lineage>
        <taxon>Bacteria</taxon>
        <taxon>Pseudomonadati</taxon>
        <taxon>Bacteroidota</taxon>
        <taxon>Bacteroidia</taxon>
        <taxon>Marinilabiliales</taxon>
        <taxon>Prolixibacteraceae</taxon>
        <taxon>Sunxiuqinia</taxon>
    </lineage>
</organism>
<dbReference type="AlphaFoldDB" id="A0A1I2I719"/>
<evidence type="ECO:0000256" key="1">
    <source>
        <dbReference type="SAM" id="Phobius"/>
    </source>
</evidence>
<gene>
    <name evidence="2" type="ORF">SAMN05216283_105131</name>
</gene>
<evidence type="ECO:0000313" key="3">
    <source>
        <dbReference type="Proteomes" id="UP000198964"/>
    </source>
</evidence>